<protein>
    <recommendedName>
        <fullName evidence="2">Nascent polypeptide-associated complex subunit alpha-like UBA domain-containing protein</fullName>
    </recommendedName>
</protein>
<dbReference type="AlphaFoldDB" id="A0A8H7EP41"/>
<dbReference type="GO" id="GO:0050821">
    <property type="term" value="P:protein stabilization"/>
    <property type="evidence" value="ECO:0007669"/>
    <property type="project" value="TreeGrafter"/>
</dbReference>
<evidence type="ECO:0000256" key="1">
    <source>
        <dbReference type="SAM" id="MobiDB-lite"/>
    </source>
</evidence>
<organism evidence="3 4">
    <name type="scientific">Apophysomyces ossiformis</name>
    <dbReference type="NCBI Taxonomy" id="679940"/>
    <lineage>
        <taxon>Eukaryota</taxon>
        <taxon>Fungi</taxon>
        <taxon>Fungi incertae sedis</taxon>
        <taxon>Mucoromycota</taxon>
        <taxon>Mucoromycotina</taxon>
        <taxon>Mucoromycetes</taxon>
        <taxon>Mucorales</taxon>
        <taxon>Mucorineae</taxon>
        <taxon>Mucoraceae</taxon>
        <taxon>Apophysomyces</taxon>
    </lineage>
</organism>
<feature type="compositionally biased region" description="Basic and acidic residues" evidence="1">
    <location>
        <begin position="1"/>
        <end position="23"/>
    </location>
</feature>
<feature type="domain" description="Nascent polypeptide-associated complex subunit alpha-like UBA" evidence="2">
    <location>
        <begin position="90"/>
        <end position="128"/>
    </location>
</feature>
<proteinExistence type="predicted"/>
<dbReference type="CDD" id="cd14361">
    <property type="entry name" value="UBA_HYPK"/>
    <property type="match status" value="1"/>
</dbReference>
<dbReference type="Proteomes" id="UP000605846">
    <property type="component" value="Unassembled WGS sequence"/>
</dbReference>
<evidence type="ECO:0000259" key="2">
    <source>
        <dbReference type="Pfam" id="PF19026"/>
    </source>
</evidence>
<feature type="compositionally biased region" description="Basic and acidic residues" evidence="1">
    <location>
        <begin position="36"/>
        <end position="46"/>
    </location>
</feature>
<dbReference type="InterPro" id="IPR038922">
    <property type="entry name" value="HYPK_UBA"/>
</dbReference>
<sequence>MAAQQSKKDKETQATKEQERNGRSVDANEDQEDTEPVEKGVKGEATKDMKNVTNYLNEELANRQSLSFLQEAAKMHKTSILNKNANAGSVNRQDVEFLVTEMRVSKIVAEKALRDNKGDVVAALNQLIEG</sequence>
<dbReference type="EMBL" id="JABAYA010000093">
    <property type="protein sequence ID" value="KAF7725607.1"/>
    <property type="molecule type" value="Genomic_DNA"/>
</dbReference>
<evidence type="ECO:0000313" key="4">
    <source>
        <dbReference type="Proteomes" id="UP000605846"/>
    </source>
</evidence>
<dbReference type="PANTHER" id="PTHR31184:SF2">
    <property type="entry name" value="HUNTINGTIN-INTERACTING PROTEIN K"/>
    <property type="match status" value="1"/>
</dbReference>
<keyword evidence="4" id="KW-1185">Reference proteome</keyword>
<dbReference type="InterPro" id="IPR052617">
    <property type="entry name" value="Huntingtin-int_K"/>
</dbReference>
<accession>A0A8H7EP41</accession>
<dbReference type="PANTHER" id="PTHR31184">
    <property type="entry name" value="HUNTINGTIN-INTERACTING PROTEIN K FAMILY MEMBER"/>
    <property type="match status" value="1"/>
</dbReference>
<dbReference type="OrthoDB" id="285219at2759"/>
<reference evidence="3" key="1">
    <citation type="submission" date="2020-01" db="EMBL/GenBank/DDBJ databases">
        <title>Genome Sequencing of Three Apophysomyces-Like Fungal Strains Confirms a Novel Fungal Genus in the Mucoromycota with divergent Burkholderia-like Endosymbiotic Bacteria.</title>
        <authorList>
            <person name="Stajich J.E."/>
            <person name="Macias A.M."/>
            <person name="Carter-House D."/>
            <person name="Lovett B."/>
            <person name="Kasson L.R."/>
            <person name="Berry K."/>
            <person name="Grigoriev I."/>
            <person name="Chang Y."/>
            <person name="Spatafora J."/>
            <person name="Kasson M.T."/>
        </authorList>
    </citation>
    <scope>NUCLEOTIDE SEQUENCE</scope>
    <source>
        <strain evidence="3">NRRL A-21654</strain>
    </source>
</reference>
<gene>
    <name evidence="3" type="ORF">EC973_009485</name>
</gene>
<dbReference type="Gene3D" id="1.10.8.10">
    <property type="entry name" value="DNA helicase RuvA subunit, C-terminal domain"/>
    <property type="match status" value="1"/>
</dbReference>
<name>A0A8H7EP41_9FUNG</name>
<comment type="caution">
    <text evidence="3">The sequence shown here is derived from an EMBL/GenBank/DDBJ whole genome shotgun (WGS) entry which is preliminary data.</text>
</comment>
<dbReference type="Pfam" id="PF19026">
    <property type="entry name" value="UBA_HYPK"/>
    <property type="match status" value="1"/>
</dbReference>
<evidence type="ECO:0000313" key="3">
    <source>
        <dbReference type="EMBL" id="KAF7725607.1"/>
    </source>
</evidence>
<feature type="region of interest" description="Disordered" evidence="1">
    <location>
        <begin position="1"/>
        <end position="46"/>
    </location>
</feature>
<dbReference type="InterPro" id="IPR044034">
    <property type="entry name" value="NAC-like_UBA"/>
</dbReference>
<dbReference type="GO" id="GO:0043066">
    <property type="term" value="P:negative regulation of apoptotic process"/>
    <property type="evidence" value="ECO:0007669"/>
    <property type="project" value="TreeGrafter"/>
</dbReference>